<reference evidence="3 4" key="1">
    <citation type="submission" date="2019-06" db="EMBL/GenBank/DDBJ databases">
        <title>Pseudomonas bimorpha sp. nov. isolated from bovine raw milk and skim milk concentrate.</title>
        <authorList>
            <person name="Hofmann K."/>
            <person name="Huptas C."/>
            <person name="Doll E."/>
            <person name="Scherer S."/>
            <person name="Wenning M."/>
        </authorList>
    </citation>
    <scope>NUCLEOTIDE SEQUENCE [LARGE SCALE GENOMIC DNA]</scope>
    <source>
        <strain evidence="1 4">DSM 108989</strain>
        <strain evidence="2 3">DSM 108990</strain>
    </source>
</reference>
<comment type="caution">
    <text evidence="2">The sequence shown here is derived from an EMBL/GenBank/DDBJ whole genome shotgun (WGS) entry which is preliminary data.</text>
</comment>
<evidence type="ECO:0000313" key="1">
    <source>
        <dbReference type="EMBL" id="TWR85737.1"/>
    </source>
</evidence>
<dbReference type="Gene3D" id="6.10.280.50">
    <property type="match status" value="1"/>
</dbReference>
<name>A0A5C5PWI9_9PSED</name>
<dbReference type="InterPro" id="IPR007420">
    <property type="entry name" value="DUF465"/>
</dbReference>
<dbReference type="Proteomes" id="UP000318428">
    <property type="component" value="Unassembled WGS sequence"/>
</dbReference>
<dbReference type="RefSeq" id="WP_122783904.1">
    <property type="nucleotide sequence ID" value="NZ_CP142033.1"/>
</dbReference>
<dbReference type="InterPro" id="IPR038444">
    <property type="entry name" value="DUF465_sf"/>
</dbReference>
<evidence type="ECO:0000313" key="4">
    <source>
        <dbReference type="Proteomes" id="UP000318428"/>
    </source>
</evidence>
<sequence>MPVKHDLLKDLSVTPELASKLRNENPHLDRLFAEYKDKDDQIVAAEKDNALGISDEALLKLKEQRLLIKDKIASYFSESSASKV</sequence>
<dbReference type="AlphaFoldDB" id="A0A5C5PWI9"/>
<dbReference type="EMBL" id="VFIO01000013">
    <property type="protein sequence ID" value="TWR85737.1"/>
    <property type="molecule type" value="Genomic_DNA"/>
</dbReference>
<dbReference type="Pfam" id="PF04325">
    <property type="entry name" value="DUF465"/>
    <property type="match status" value="1"/>
</dbReference>
<dbReference type="Proteomes" id="UP000317901">
    <property type="component" value="Unassembled WGS sequence"/>
</dbReference>
<dbReference type="EMBL" id="VFIP01000021">
    <property type="protein sequence ID" value="TWR93444.1"/>
    <property type="molecule type" value="Genomic_DNA"/>
</dbReference>
<accession>A0A5C5PWI9</accession>
<evidence type="ECO:0000313" key="2">
    <source>
        <dbReference type="EMBL" id="TWR93444.1"/>
    </source>
</evidence>
<protein>
    <submittedName>
        <fullName evidence="2">DUF465 domain-containing protein</fullName>
    </submittedName>
</protein>
<dbReference type="OrthoDB" id="7030268at2"/>
<evidence type="ECO:0000313" key="3">
    <source>
        <dbReference type="Proteomes" id="UP000317901"/>
    </source>
</evidence>
<gene>
    <name evidence="2" type="ORF">FJD37_12360</name>
    <name evidence="1" type="ORF">FJD38_21720</name>
</gene>
<proteinExistence type="predicted"/>
<organism evidence="2 3">
    <name type="scientific">Pseudomonas saxonica</name>
    <dbReference type="NCBI Taxonomy" id="2600598"/>
    <lineage>
        <taxon>Bacteria</taxon>
        <taxon>Pseudomonadati</taxon>
        <taxon>Pseudomonadota</taxon>
        <taxon>Gammaproteobacteria</taxon>
        <taxon>Pseudomonadales</taxon>
        <taxon>Pseudomonadaceae</taxon>
        <taxon>Pseudomonas</taxon>
    </lineage>
</organism>
<keyword evidence="4" id="KW-1185">Reference proteome</keyword>